<dbReference type="Gene3D" id="3.30.160.60">
    <property type="entry name" value="Classic Zinc Finger"/>
    <property type="match status" value="2"/>
</dbReference>
<keyword evidence="1" id="KW-0479">Metal-binding</keyword>
<feature type="domain" description="C2H2-type" evidence="3">
    <location>
        <begin position="32"/>
        <end position="56"/>
    </location>
</feature>
<evidence type="ECO:0000313" key="4">
    <source>
        <dbReference type="EMBL" id="KAK7689413.1"/>
    </source>
</evidence>
<dbReference type="InterPro" id="IPR013087">
    <property type="entry name" value="Znf_C2H2_type"/>
</dbReference>
<proteinExistence type="predicted"/>
<dbReference type="PROSITE" id="PS00028">
    <property type="entry name" value="ZINC_FINGER_C2H2_1"/>
    <property type="match status" value="1"/>
</dbReference>
<feature type="domain" description="C2H2-type" evidence="3">
    <location>
        <begin position="61"/>
        <end position="88"/>
    </location>
</feature>
<protein>
    <recommendedName>
        <fullName evidence="3">C2H2-type domain-containing protein</fullName>
    </recommendedName>
</protein>
<reference evidence="4 5" key="1">
    <citation type="submission" date="2022-09" db="EMBL/GenBank/DDBJ databases">
        <authorList>
            <person name="Palmer J.M."/>
        </authorList>
    </citation>
    <scope>NUCLEOTIDE SEQUENCE [LARGE SCALE GENOMIC DNA]</scope>
    <source>
        <strain evidence="4 5">DSM 7382</strain>
    </source>
</reference>
<gene>
    <name evidence="4" type="ORF">QCA50_007205</name>
</gene>
<comment type="caution">
    <text evidence="4">The sequence shown here is derived from an EMBL/GenBank/DDBJ whole genome shotgun (WGS) entry which is preliminary data.</text>
</comment>
<dbReference type="SMART" id="SM00355">
    <property type="entry name" value="ZnF_C2H2"/>
    <property type="match status" value="2"/>
</dbReference>
<keyword evidence="1" id="KW-0863">Zinc-finger</keyword>
<feature type="region of interest" description="Disordered" evidence="2">
    <location>
        <begin position="1"/>
        <end position="29"/>
    </location>
</feature>
<sequence length="306" mass="33748">MAPSTSNKISRATQKSKKSSRPTAKSTVKSRYPCTYSNCHRTFSRQHDVIRHMNVHNAVTFKCLYCDWSSHTRDGRVIHERKHTKEKPLECGCKTGPDGKTPIPVCMERFAEPTKLLTHKIRNHGHRTRRYRRIDQAQVECDSDNSGVFIPQAVSTSTSTSASTPKSSKRKTKAKSKADPKSTSLPKPIPKVETTLGTRARLPRAAKKDRNTLPTSQVEAPGPSSAVASPTPSNMDDPEVTLQGVAEAILSLQTVTYFPPSPVAFITAPPNVEFTPAFSFAGNHCCLTTAQWSSDSEECSDSDAYW</sequence>
<keyword evidence="1" id="KW-0862">Zinc</keyword>
<organism evidence="4 5">
    <name type="scientific">Cerrena zonata</name>
    <dbReference type="NCBI Taxonomy" id="2478898"/>
    <lineage>
        <taxon>Eukaryota</taxon>
        <taxon>Fungi</taxon>
        <taxon>Dikarya</taxon>
        <taxon>Basidiomycota</taxon>
        <taxon>Agaricomycotina</taxon>
        <taxon>Agaricomycetes</taxon>
        <taxon>Polyporales</taxon>
        <taxon>Cerrenaceae</taxon>
        <taxon>Cerrena</taxon>
    </lineage>
</organism>
<feature type="compositionally biased region" description="Polar residues" evidence="2">
    <location>
        <begin position="1"/>
        <end position="13"/>
    </location>
</feature>
<keyword evidence="5" id="KW-1185">Reference proteome</keyword>
<dbReference type="Proteomes" id="UP001385951">
    <property type="component" value="Unassembled WGS sequence"/>
</dbReference>
<evidence type="ECO:0000313" key="5">
    <source>
        <dbReference type="Proteomes" id="UP001385951"/>
    </source>
</evidence>
<evidence type="ECO:0000256" key="2">
    <source>
        <dbReference type="SAM" id="MobiDB-lite"/>
    </source>
</evidence>
<feature type="compositionally biased region" description="Low complexity" evidence="2">
    <location>
        <begin position="155"/>
        <end position="166"/>
    </location>
</feature>
<accession>A0AAW0G7N3</accession>
<evidence type="ECO:0000259" key="3">
    <source>
        <dbReference type="PROSITE" id="PS50157"/>
    </source>
</evidence>
<dbReference type="EMBL" id="JASBNA010000008">
    <property type="protein sequence ID" value="KAK7689413.1"/>
    <property type="molecule type" value="Genomic_DNA"/>
</dbReference>
<dbReference type="AlphaFoldDB" id="A0AAW0G7N3"/>
<dbReference type="PROSITE" id="PS50157">
    <property type="entry name" value="ZINC_FINGER_C2H2_2"/>
    <property type="match status" value="2"/>
</dbReference>
<feature type="region of interest" description="Disordered" evidence="2">
    <location>
        <begin position="147"/>
        <end position="238"/>
    </location>
</feature>
<evidence type="ECO:0000256" key="1">
    <source>
        <dbReference type="PROSITE-ProRule" id="PRU00042"/>
    </source>
</evidence>
<dbReference type="GO" id="GO:0008270">
    <property type="term" value="F:zinc ion binding"/>
    <property type="evidence" value="ECO:0007669"/>
    <property type="project" value="UniProtKB-KW"/>
</dbReference>
<name>A0AAW0G7N3_9APHY</name>